<reference evidence="4" key="1">
    <citation type="journal article" date="2017" name="bioRxiv">
        <title>Comparative analysis of the genomes of Stylophora pistillata and Acropora digitifera provides evidence for extensive differences between species of corals.</title>
        <authorList>
            <person name="Voolstra C.R."/>
            <person name="Li Y."/>
            <person name="Liew Y.J."/>
            <person name="Baumgarten S."/>
            <person name="Zoccola D."/>
            <person name="Flot J.-F."/>
            <person name="Tambutte S."/>
            <person name="Allemand D."/>
            <person name="Aranda M."/>
        </authorList>
    </citation>
    <scope>NUCLEOTIDE SEQUENCE [LARGE SCALE GENOMIC DNA]</scope>
</reference>
<dbReference type="SUPFAM" id="SSF57414">
    <property type="entry name" value="Hairpin loop containing domain-like"/>
    <property type="match status" value="1"/>
</dbReference>
<dbReference type="InterPro" id="IPR003609">
    <property type="entry name" value="Pan_app"/>
</dbReference>
<comment type="caution">
    <text evidence="3">The sequence shown here is derived from an EMBL/GenBank/DDBJ whole genome shotgun (WGS) entry which is preliminary data.</text>
</comment>
<evidence type="ECO:0000256" key="1">
    <source>
        <dbReference type="SAM" id="MobiDB-lite"/>
    </source>
</evidence>
<keyword evidence="4" id="KW-1185">Reference proteome</keyword>
<proteinExistence type="predicted"/>
<name>A0A2B4SBF7_STYPI</name>
<gene>
    <name evidence="3" type="ORF">AWC38_SpisGene9491</name>
</gene>
<sequence length="346" mass="37971">MGKTRTEGHQPSQTDYEGEGHRKLNAHEGGGEGTLVKQAMVAVLWFLIVLVDVSKSLKCTEPVRSVKGKYLRGHVTSNVSTSSLGDCMLECFSDPQCKSINFRFKYLLCELNDASRNTHPWDYISSEEHAYSDIHPNEVAFQSLHLNMTPSWLQAHASFIDSNSSHSATADQITFNAGSLKNAALFKVALVADGVLTEGASLTVEMTIAVNATYGQTTDSDLRLGVSDGGKFIGFEIPDHYDYESNGPCYGIQAKSGSSLSDIKALAKNAAISQPSSYPGLFFLTLKLDQKWGSCIIARGHVGGFNKTVRYTEQLMLRQGLTFEVYKSDEKERAGIKYVEVRVSKN</sequence>
<dbReference type="Proteomes" id="UP000225706">
    <property type="component" value="Unassembled WGS sequence"/>
</dbReference>
<feature type="domain" description="Apple" evidence="2">
    <location>
        <begin position="59"/>
        <end position="139"/>
    </location>
</feature>
<dbReference type="Pfam" id="PF00024">
    <property type="entry name" value="PAN_1"/>
    <property type="match status" value="1"/>
</dbReference>
<dbReference type="Gene3D" id="3.50.4.10">
    <property type="entry name" value="Hepatocyte Growth Factor"/>
    <property type="match status" value="1"/>
</dbReference>
<evidence type="ECO:0000313" key="3">
    <source>
        <dbReference type="EMBL" id="PFX25872.1"/>
    </source>
</evidence>
<dbReference type="OrthoDB" id="5978569at2759"/>
<dbReference type="AlphaFoldDB" id="A0A2B4SBF7"/>
<feature type="region of interest" description="Disordered" evidence="1">
    <location>
        <begin position="1"/>
        <end position="29"/>
    </location>
</feature>
<dbReference type="PROSITE" id="PS50948">
    <property type="entry name" value="PAN"/>
    <property type="match status" value="1"/>
</dbReference>
<organism evidence="3 4">
    <name type="scientific">Stylophora pistillata</name>
    <name type="common">Smooth cauliflower coral</name>
    <dbReference type="NCBI Taxonomy" id="50429"/>
    <lineage>
        <taxon>Eukaryota</taxon>
        <taxon>Metazoa</taxon>
        <taxon>Cnidaria</taxon>
        <taxon>Anthozoa</taxon>
        <taxon>Hexacorallia</taxon>
        <taxon>Scleractinia</taxon>
        <taxon>Astrocoeniina</taxon>
        <taxon>Pocilloporidae</taxon>
        <taxon>Stylophora</taxon>
    </lineage>
</organism>
<accession>A0A2B4SBF7</accession>
<dbReference type="EMBL" id="LSMT01000140">
    <property type="protein sequence ID" value="PFX25872.1"/>
    <property type="molecule type" value="Genomic_DNA"/>
</dbReference>
<evidence type="ECO:0000313" key="4">
    <source>
        <dbReference type="Proteomes" id="UP000225706"/>
    </source>
</evidence>
<evidence type="ECO:0000259" key="2">
    <source>
        <dbReference type="PROSITE" id="PS50948"/>
    </source>
</evidence>
<protein>
    <recommendedName>
        <fullName evidence="2">Apple domain-containing protein</fullName>
    </recommendedName>
</protein>
<dbReference type="CDD" id="cd01099">
    <property type="entry name" value="PAN_AP_HGF"/>
    <property type="match status" value="1"/>
</dbReference>
<feature type="compositionally biased region" description="Basic and acidic residues" evidence="1">
    <location>
        <begin position="18"/>
        <end position="29"/>
    </location>
</feature>